<keyword evidence="1" id="KW-1185">Reference proteome</keyword>
<evidence type="ECO:0000313" key="2">
    <source>
        <dbReference type="WBParaSite" id="nRc.2.0.1.t29963-RA"/>
    </source>
</evidence>
<dbReference type="WBParaSite" id="nRc.2.0.1.t29963-RA">
    <property type="protein sequence ID" value="nRc.2.0.1.t29963-RA"/>
    <property type="gene ID" value="nRc.2.0.1.g29963"/>
</dbReference>
<reference evidence="2" key="1">
    <citation type="submission" date="2022-11" db="UniProtKB">
        <authorList>
            <consortium name="WormBaseParasite"/>
        </authorList>
    </citation>
    <scope>IDENTIFICATION</scope>
</reference>
<organism evidence="1 2">
    <name type="scientific">Romanomermis culicivorax</name>
    <name type="common">Nematode worm</name>
    <dbReference type="NCBI Taxonomy" id="13658"/>
    <lineage>
        <taxon>Eukaryota</taxon>
        <taxon>Metazoa</taxon>
        <taxon>Ecdysozoa</taxon>
        <taxon>Nematoda</taxon>
        <taxon>Enoplea</taxon>
        <taxon>Dorylaimia</taxon>
        <taxon>Mermithida</taxon>
        <taxon>Mermithoidea</taxon>
        <taxon>Mermithidae</taxon>
        <taxon>Romanomermis</taxon>
    </lineage>
</organism>
<proteinExistence type="predicted"/>
<accession>A0A915JV51</accession>
<name>A0A915JV51_ROMCU</name>
<sequence>MRKISDESQKLSAPVNNYHHWPIYEIFDDELKAIFDKHAQILSLDFSSDLNLQSNITNELTLGRTGLKQICDELHLSDHYDFIVLQLLPLADQRLNFENFQHSFVQVVTQIFGLDIHRGIEFNSPGAE</sequence>
<protein>
    <submittedName>
        <fullName evidence="2">Uncharacterized protein</fullName>
    </submittedName>
</protein>
<dbReference type="Proteomes" id="UP000887565">
    <property type="component" value="Unplaced"/>
</dbReference>
<dbReference type="AlphaFoldDB" id="A0A915JV51"/>
<evidence type="ECO:0000313" key="1">
    <source>
        <dbReference type="Proteomes" id="UP000887565"/>
    </source>
</evidence>